<evidence type="ECO:0000313" key="4">
    <source>
        <dbReference type="EMBL" id="MFD0800718.1"/>
    </source>
</evidence>
<feature type="domain" description="HTH tetR-type" evidence="3">
    <location>
        <begin position="5"/>
        <end position="65"/>
    </location>
</feature>
<dbReference type="PANTHER" id="PTHR30055">
    <property type="entry name" value="HTH-TYPE TRANSCRIPTIONAL REGULATOR RUTR"/>
    <property type="match status" value="1"/>
</dbReference>
<dbReference type="PANTHER" id="PTHR30055:SF209">
    <property type="entry name" value="POSSIBLE TRANSCRIPTIONAL REGULATORY PROTEIN (PROBABLY TETR-FAMILY)"/>
    <property type="match status" value="1"/>
</dbReference>
<evidence type="ECO:0000259" key="3">
    <source>
        <dbReference type="PROSITE" id="PS50977"/>
    </source>
</evidence>
<name>A0ABW3BBY5_9ACTN</name>
<dbReference type="SUPFAM" id="SSF48498">
    <property type="entry name" value="Tetracyclin repressor-like, C-terminal domain"/>
    <property type="match status" value="1"/>
</dbReference>
<keyword evidence="5" id="KW-1185">Reference proteome</keyword>
<proteinExistence type="predicted"/>
<sequence>MSERDETRRRIVEAAAGLLQSQGRDAVTTRAVSAAAGVQPPTIYRLFTDMGGLLDAVAADGFDTYLLRKHGQALTDDPVEDLRTGWDLHVEFGLEYPAHYLLMYGQPVPGRRPAAAERASQRLRMLVGRIAEAGRLAVSVETGVETVHAAGVGAALCLIGTPAEERDPGLSRRLREATIDSITGTESSGGRDHAQRAAGLKAVLGDADGLFTPGERALLSEFLDRLADAPPTG</sequence>
<dbReference type="Proteomes" id="UP001596956">
    <property type="component" value="Unassembled WGS sequence"/>
</dbReference>
<organism evidence="4 5">
    <name type="scientific">Streptomonospora algeriensis</name>
    <dbReference type="NCBI Taxonomy" id="995084"/>
    <lineage>
        <taxon>Bacteria</taxon>
        <taxon>Bacillati</taxon>
        <taxon>Actinomycetota</taxon>
        <taxon>Actinomycetes</taxon>
        <taxon>Streptosporangiales</taxon>
        <taxon>Nocardiopsidaceae</taxon>
        <taxon>Streptomonospora</taxon>
    </lineage>
</organism>
<evidence type="ECO:0000256" key="1">
    <source>
        <dbReference type="ARBA" id="ARBA00023125"/>
    </source>
</evidence>
<feature type="DNA-binding region" description="H-T-H motif" evidence="2">
    <location>
        <begin position="28"/>
        <end position="47"/>
    </location>
</feature>
<dbReference type="Pfam" id="PF00440">
    <property type="entry name" value="TetR_N"/>
    <property type="match status" value="1"/>
</dbReference>
<evidence type="ECO:0000256" key="2">
    <source>
        <dbReference type="PROSITE-ProRule" id="PRU00335"/>
    </source>
</evidence>
<dbReference type="InterPro" id="IPR009057">
    <property type="entry name" value="Homeodomain-like_sf"/>
</dbReference>
<dbReference type="EMBL" id="JBHTHR010000088">
    <property type="protein sequence ID" value="MFD0800718.1"/>
    <property type="molecule type" value="Genomic_DNA"/>
</dbReference>
<dbReference type="InterPro" id="IPR036271">
    <property type="entry name" value="Tet_transcr_reg_TetR-rel_C_sf"/>
</dbReference>
<dbReference type="SUPFAM" id="SSF46689">
    <property type="entry name" value="Homeodomain-like"/>
    <property type="match status" value="1"/>
</dbReference>
<gene>
    <name evidence="4" type="ORF">ACFQZU_05215</name>
</gene>
<dbReference type="Gene3D" id="1.10.357.10">
    <property type="entry name" value="Tetracycline Repressor, domain 2"/>
    <property type="match status" value="1"/>
</dbReference>
<accession>A0ABW3BBY5</accession>
<reference evidence="5" key="1">
    <citation type="journal article" date="2019" name="Int. J. Syst. Evol. Microbiol.">
        <title>The Global Catalogue of Microorganisms (GCM) 10K type strain sequencing project: providing services to taxonomists for standard genome sequencing and annotation.</title>
        <authorList>
            <consortium name="The Broad Institute Genomics Platform"/>
            <consortium name="The Broad Institute Genome Sequencing Center for Infectious Disease"/>
            <person name="Wu L."/>
            <person name="Ma J."/>
        </authorList>
    </citation>
    <scope>NUCLEOTIDE SEQUENCE [LARGE SCALE GENOMIC DNA]</scope>
    <source>
        <strain evidence="5">CCUG 63369</strain>
    </source>
</reference>
<comment type="caution">
    <text evidence="4">The sequence shown here is derived from an EMBL/GenBank/DDBJ whole genome shotgun (WGS) entry which is preliminary data.</text>
</comment>
<keyword evidence="1 2" id="KW-0238">DNA-binding</keyword>
<dbReference type="InterPro" id="IPR050109">
    <property type="entry name" value="HTH-type_TetR-like_transc_reg"/>
</dbReference>
<protein>
    <submittedName>
        <fullName evidence="4">TetR/AcrR family transcriptional regulator</fullName>
    </submittedName>
</protein>
<dbReference type="InterPro" id="IPR001647">
    <property type="entry name" value="HTH_TetR"/>
</dbReference>
<evidence type="ECO:0000313" key="5">
    <source>
        <dbReference type="Proteomes" id="UP001596956"/>
    </source>
</evidence>
<dbReference type="PROSITE" id="PS50977">
    <property type="entry name" value="HTH_TETR_2"/>
    <property type="match status" value="1"/>
</dbReference>